<dbReference type="OrthoDB" id="5781119at2"/>
<proteinExistence type="inferred from homology"/>
<dbReference type="InterPro" id="IPR014729">
    <property type="entry name" value="Rossmann-like_a/b/a_fold"/>
</dbReference>
<gene>
    <name evidence="3" type="ORF">NB231_00395</name>
</gene>
<reference evidence="3 4" key="1">
    <citation type="submission" date="2006-02" db="EMBL/GenBank/DDBJ databases">
        <authorList>
            <person name="Waterbury J."/>
            <person name="Ferriera S."/>
            <person name="Johnson J."/>
            <person name="Kravitz S."/>
            <person name="Halpern A."/>
            <person name="Remington K."/>
            <person name="Beeson K."/>
            <person name="Tran B."/>
            <person name="Rogers Y.-H."/>
            <person name="Friedman R."/>
            <person name="Venter J.C."/>
        </authorList>
    </citation>
    <scope>NUCLEOTIDE SEQUENCE [LARGE SCALE GENOMIC DNA]</scope>
    <source>
        <strain evidence="3 4">Nb-231</strain>
    </source>
</reference>
<evidence type="ECO:0000313" key="3">
    <source>
        <dbReference type="EMBL" id="EAR20392.1"/>
    </source>
</evidence>
<accession>A4BV50</accession>
<dbReference type="PANTHER" id="PTHR46268:SF6">
    <property type="entry name" value="UNIVERSAL STRESS PROTEIN UP12"/>
    <property type="match status" value="1"/>
</dbReference>
<comment type="similarity">
    <text evidence="1">Belongs to the universal stress protein A family.</text>
</comment>
<evidence type="ECO:0000259" key="2">
    <source>
        <dbReference type="Pfam" id="PF00582"/>
    </source>
</evidence>
<dbReference type="Pfam" id="PF00582">
    <property type="entry name" value="Usp"/>
    <property type="match status" value="1"/>
</dbReference>
<dbReference type="EMBL" id="AAOF01000023">
    <property type="protein sequence ID" value="EAR20392.1"/>
    <property type="molecule type" value="Genomic_DNA"/>
</dbReference>
<dbReference type="STRING" id="314278.NB231_00395"/>
<organism evidence="3 4">
    <name type="scientific">Nitrococcus mobilis Nb-231</name>
    <dbReference type="NCBI Taxonomy" id="314278"/>
    <lineage>
        <taxon>Bacteria</taxon>
        <taxon>Pseudomonadati</taxon>
        <taxon>Pseudomonadota</taxon>
        <taxon>Gammaproteobacteria</taxon>
        <taxon>Chromatiales</taxon>
        <taxon>Ectothiorhodospiraceae</taxon>
        <taxon>Nitrococcus</taxon>
    </lineage>
</organism>
<dbReference type="SUPFAM" id="SSF52402">
    <property type="entry name" value="Adenine nucleotide alpha hydrolases-like"/>
    <property type="match status" value="1"/>
</dbReference>
<evidence type="ECO:0000313" key="4">
    <source>
        <dbReference type="Proteomes" id="UP000003374"/>
    </source>
</evidence>
<dbReference type="HOGENOM" id="CLU_049301_16_6_6"/>
<dbReference type="Gene3D" id="3.40.50.620">
    <property type="entry name" value="HUPs"/>
    <property type="match status" value="1"/>
</dbReference>
<comment type="caution">
    <text evidence="3">The sequence shown here is derived from an EMBL/GenBank/DDBJ whole genome shotgun (WGS) entry which is preliminary data.</text>
</comment>
<dbReference type="InterPro" id="IPR006016">
    <property type="entry name" value="UspA"/>
</dbReference>
<dbReference type="Proteomes" id="UP000003374">
    <property type="component" value="Unassembled WGS sequence"/>
</dbReference>
<dbReference type="eggNOG" id="COG0589">
    <property type="taxonomic scope" value="Bacteria"/>
</dbReference>
<dbReference type="RefSeq" id="WP_004998672.1">
    <property type="nucleotide sequence ID" value="NZ_CH672427.1"/>
</dbReference>
<dbReference type="PANTHER" id="PTHR46268">
    <property type="entry name" value="STRESS RESPONSE PROTEIN NHAX"/>
    <property type="match status" value="1"/>
</dbReference>
<feature type="domain" description="UspA" evidence="2">
    <location>
        <begin position="1"/>
        <end position="140"/>
    </location>
</feature>
<sequence>MYQSIVLAFDGSVEGRVALQEGADLAVYCSARTYLVAVLEPPAGIALMEGIYPVEVLEQGQEEVQRVIATGVGILRDRGLQAEGRLGVGDPAEQISRISRDVAADLVVVGHRRCSALARWWRGSLGRSLLDALDCSLLVVMASASTPKDFFE</sequence>
<protein>
    <submittedName>
        <fullName evidence="3">Universal stress protein, UspA family</fullName>
    </submittedName>
</protein>
<evidence type="ECO:0000256" key="1">
    <source>
        <dbReference type="ARBA" id="ARBA00008791"/>
    </source>
</evidence>
<keyword evidence="4" id="KW-1185">Reference proteome</keyword>
<dbReference type="InterPro" id="IPR006015">
    <property type="entry name" value="Universal_stress_UspA"/>
</dbReference>
<dbReference type="CDD" id="cd00293">
    <property type="entry name" value="USP-like"/>
    <property type="match status" value="1"/>
</dbReference>
<dbReference type="PRINTS" id="PR01438">
    <property type="entry name" value="UNVRSLSTRESS"/>
</dbReference>
<dbReference type="AlphaFoldDB" id="A4BV50"/>
<name>A4BV50_9GAMM</name>